<dbReference type="RefSeq" id="WP_169788743.1">
    <property type="nucleotide sequence ID" value="NZ_CP012332.1"/>
</dbReference>
<keyword evidence="2" id="KW-1185">Reference proteome</keyword>
<dbReference type="PATRIC" id="fig|1391653.3.peg.955"/>
<evidence type="ECO:0000313" key="2">
    <source>
        <dbReference type="Proteomes" id="UP000055590"/>
    </source>
</evidence>
<proteinExistence type="predicted"/>
<organism evidence="1 2">
    <name type="scientific">Vulgatibacter incomptus</name>
    <dbReference type="NCBI Taxonomy" id="1391653"/>
    <lineage>
        <taxon>Bacteria</taxon>
        <taxon>Pseudomonadati</taxon>
        <taxon>Myxococcota</taxon>
        <taxon>Myxococcia</taxon>
        <taxon>Myxococcales</taxon>
        <taxon>Cystobacterineae</taxon>
        <taxon>Vulgatibacteraceae</taxon>
        <taxon>Vulgatibacter</taxon>
    </lineage>
</organism>
<gene>
    <name evidence="1" type="ORF">AKJ08_0932</name>
</gene>
<dbReference type="EMBL" id="CP012332">
    <property type="protein sequence ID" value="AKU90545.1"/>
    <property type="molecule type" value="Genomic_DNA"/>
</dbReference>
<accession>A0A0K1PAK1</accession>
<dbReference type="KEGG" id="vin:AKJ08_0932"/>
<dbReference type="Proteomes" id="UP000055590">
    <property type="component" value="Chromosome"/>
</dbReference>
<sequence length="58" mass="6680">MLDAFIIEEIKRREREERLGDEARPVIQLPIPIPEGPYLPAGEREESEPQRGVIVIDL</sequence>
<reference evidence="1 2" key="1">
    <citation type="submission" date="2015-08" db="EMBL/GenBank/DDBJ databases">
        <authorList>
            <person name="Babu N.S."/>
            <person name="Beckwith C.J."/>
            <person name="Beseler K.G."/>
            <person name="Brison A."/>
            <person name="Carone J.V."/>
            <person name="Caskin T.P."/>
            <person name="Diamond M."/>
            <person name="Durham M.E."/>
            <person name="Foxe J.M."/>
            <person name="Go M."/>
            <person name="Henderson B.A."/>
            <person name="Jones I.B."/>
            <person name="McGettigan J.A."/>
            <person name="Micheletti S.J."/>
            <person name="Nasrallah M.E."/>
            <person name="Ortiz D."/>
            <person name="Piller C.R."/>
            <person name="Privatt S.R."/>
            <person name="Schneider S.L."/>
            <person name="Sharp S."/>
            <person name="Smith T.C."/>
            <person name="Stanton J.D."/>
            <person name="Ullery H.E."/>
            <person name="Wilson R.J."/>
            <person name="Serrano M.G."/>
            <person name="Buck G."/>
            <person name="Lee V."/>
            <person name="Wang Y."/>
            <person name="Carvalho R."/>
            <person name="Voegtly L."/>
            <person name="Shi R."/>
            <person name="Duckworth R."/>
            <person name="Johnson A."/>
            <person name="Loviza R."/>
            <person name="Walstead R."/>
            <person name="Shah Z."/>
            <person name="Kiflezghi M."/>
            <person name="Wade K."/>
            <person name="Ball S.L."/>
            <person name="Bradley K.W."/>
            <person name="Asai D.J."/>
            <person name="Bowman C.A."/>
            <person name="Russell D.A."/>
            <person name="Pope W.H."/>
            <person name="Jacobs-Sera D."/>
            <person name="Hendrix R.W."/>
            <person name="Hatfull G.F."/>
        </authorList>
    </citation>
    <scope>NUCLEOTIDE SEQUENCE [LARGE SCALE GENOMIC DNA]</scope>
    <source>
        <strain evidence="1 2">DSM 27710</strain>
    </source>
</reference>
<evidence type="ECO:0000313" key="1">
    <source>
        <dbReference type="EMBL" id="AKU90545.1"/>
    </source>
</evidence>
<dbReference type="AlphaFoldDB" id="A0A0K1PAK1"/>
<name>A0A0K1PAK1_9BACT</name>
<protein>
    <submittedName>
        <fullName evidence="1">Uncharacterized protein</fullName>
    </submittedName>
</protein>